<reference evidence="2" key="1">
    <citation type="submission" date="2020-02" db="EMBL/GenBank/DDBJ databases">
        <authorList>
            <person name="Meier V. D."/>
        </authorList>
    </citation>
    <scope>NUCLEOTIDE SEQUENCE</scope>
    <source>
        <strain evidence="2">AVDCRST_MAG89</strain>
    </source>
</reference>
<feature type="non-terminal residue" evidence="2">
    <location>
        <position position="1"/>
    </location>
</feature>
<keyword evidence="2" id="KW-0808">Transferase</keyword>
<feature type="compositionally biased region" description="Basic residues" evidence="1">
    <location>
        <begin position="292"/>
        <end position="325"/>
    </location>
</feature>
<sequence length="457" mass="49305">EASLHRNVRVPDEHQRQRADARHPGGAGIHPRRQARGRGRDPGEHVRHPRPRRTARDRARGPASADPPRQPRRRHRRHRVHGAADGRVAAGQGGRRGHGDGPRRLPPAPRKAGRGGHSPRPRGGAPGARHAGRHHRGARPDGPELRPVRELRGHHRPPHVGRLGVGAHPARLQLPLHVLHRAVRARRRKEPRPAGHPGRGARPGRRRRARGDAAGPDGELVRARRVELPPPASRGGAGGGHPPRSLHQPAPERLHARARGGDGRRAHRLQAAAPARAGRARPHAQAHAAPVHGRRIHGKDRVGARSHARHRALHRHHRGLSRRDRRGVPGHAGPGARGTVRRRVPVQVLGARRHPGHPPAARPVRARRGGPGPAGGADRRAPQNPGRDLPGRGGAHRRGAGGKGRPARGRAGAHGKQQGGHVRGARRADRLLRGRDAGFDDRGHVHGRADSRAGGRV</sequence>
<accession>A0A6J4MWD6</accession>
<gene>
    <name evidence="2" type="ORF">AVDCRST_MAG89-4335</name>
</gene>
<feature type="region of interest" description="Disordered" evidence="1">
    <location>
        <begin position="184"/>
        <end position="457"/>
    </location>
</feature>
<dbReference type="EC" id="2.8.4.3" evidence="2"/>
<feature type="compositionally biased region" description="Basic and acidic residues" evidence="1">
    <location>
        <begin position="138"/>
        <end position="151"/>
    </location>
</feature>
<protein>
    <submittedName>
        <fullName evidence="2">tRNA-i(6)A37 methylthiotransferase</fullName>
        <ecNumber evidence="2">2.8.4.3</ecNumber>
    </submittedName>
</protein>
<feature type="compositionally biased region" description="Basic residues" evidence="1">
    <location>
        <begin position="394"/>
        <end position="413"/>
    </location>
</feature>
<feature type="compositionally biased region" description="Basic residues" evidence="1">
    <location>
        <begin position="111"/>
        <end position="120"/>
    </location>
</feature>
<evidence type="ECO:0000256" key="1">
    <source>
        <dbReference type="SAM" id="MobiDB-lite"/>
    </source>
</evidence>
<feature type="compositionally biased region" description="Basic and acidic residues" evidence="1">
    <location>
        <begin position="9"/>
        <end position="23"/>
    </location>
</feature>
<name>A0A6J4MWD6_9BACT</name>
<feature type="compositionally biased region" description="Basic and acidic residues" evidence="1">
    <location>
        <begin position="426"/>
        <end position="457"/>
    </location>
</feature>
<dbReference type="GO" id="GO:0035597">
    <property type="term" value="F:tRNA-2-methylthio-N(6)-dimethylallyladenosine(37) synthase activity"/>
    <property type="evidence" value="ECO:0007669"/>
    <property type="project" value="UniProtKB-EC"/>
</dbReference>
<dbReference type="AlphaFoldDB" id="A0A6J4MWD6"/>
<feature type="compositionally biased region" description="Basic and acidic residues" evidence="1">
    <location>
        <begin position="250"/>
        <end position="264"/>
    </location>
</feature>
<dbReference type="EMBL" id="CADCTV010000905">
    <property type="protein sequence ID" value="CAA9368449.1"/>
    <property type="molecule type" value="Genomic_DNA"/>
</dbReference>
<evidence type="ECO:0000313" key="2">
    <source>
        <dbReference type="EMBL" id="CAA9368449.1"/>
    </source>
</evidence>
<feature type="non-terminal residue" evidence="2">
    <location>
        <position position="457"/>
    </location>
</feature>
<feature type="region of interest" description="Disordered" evidence="1">
    <location>
        <begin position="1"/>
        <end position="168"/>
    </location>
</feature>
<feature type="compositionally biased region" description="Basic residues" evidence="1">
    <location>
        <begin position="70"/>
        <end position="81"/>
    </location>
</feature>
<proteinExistence type="predicted"/>
<organism evidence="2">
    <name type="scientific">uncultured Gemmatimonadota bacterium</name>
    <dbReference type="NCBI Taxonomy" id="203437"/>
    <lineage>
        <taxon>Bacteria</taxon>
        <taxon>Pseudomonadati</taxon>
        <taxon>Gemmatimonadota</taxon>
        <taxon>environmental samples</taxon>
    </lineage>
</organism>